<organism evidence="1 2">
    <name type="scientific">Euplotes crassus</name>
    <dbReference type="NCBI Taxonomy" id="5936"/>
    <lineage>
        <taxon>Eukaryota</taxon>
        <taxon>Sar</taxon>
        <taxon>Alveolata</taxon>
        <taxon>Ciliophora</taxon>
        <taxon>Intramacronucleata</taxon>
        <taxon>Spirotrichea</taxon>
        <taxon>Hypotrichia</taxon>
        <taxon>Euplotida</taxon>
        <taxon>Euplotidae</taxon>
        <taxon>Moneuplotes</taxon>
    </lineage>
</organism>
<reference evidence="1" key="1">
    <citation type="submission" date="2023-07" db="EMBL/GenBank/DDBJ databases">
        <authorList>
            <consortium name="AG Swart"/>
            <person name="Singh M."/>
            <person name="Singh A."/>
            <person name="Seah K."/>
            <person name="Emmerich C."/>
        </authorList>
    </citation>
    <scope>NUCLEOTIDE SEQUENCE</scope>
    <source>
        <strain evidence="1">DP1</strain>
    </source>
</reference>
<evidence type="ECO:0000313" key="1">
    <source>
        <dbReference type="EMBL" id="CAI2382062.1"/>
    </source>
</evidence>
<sequence length="185" mass="21968">MFEENEKIHKLEVSNSQTYQVSLLSTSVSDLLRQKSPAKACKTPRSRWGRKQDKILFQTIRDMEQEEILTLHEFLNPDSDKKLKDYIEIQQLCERSGWKSSPSKLLTRIKSLCTPEFSFREMTLLKKILKTYKYQNIDYDKVIYEFPGKTISDLRNMVQILIDFHRRKDLNSFRNSRKKSVNQAP</sequence>
<accession>A0AAD1XZN4</accession>
<keyword evidence="2" id="KW-1185">Reference proteome</keyword>
<dbReference type="EMBL" id="CAMPGE010024205">
    <property type="protein sequence ID" value="CAI2382062.1"/>
    <property type="molecule type" value="Genomic_DNA"/>
</dbReference>
<name>A0AAD1XZN4_EUPCR</name>
<proteinExistence type="predicted"/>
<dbReference type="AlphaFoldDB" id="A0AAD1XZN4"/>
<dbReference type="Proteomes" id="UP001295684">
    <property type="component" value="Unassembled WGS sequence"/>
</dbReference>
<protein>
    <submittedName>
        <fullName evidence="1">Uncharacterized protein</fullName>
    </submittedName>
</protein>
<gene>
    <name evidence="1" type="ORF">ECRASSUSDP1_LOCUS23529</name>
</gene>
<evidence type="ECO:0000313" key="2">
    <source>
        <dbReference type="Proteomes" id="UP001295684"/>
    </source>
</evidence>
<comment type="caution">
    <text evidence="1">The sequence shown here is derived from an EMBL/GenBank/DDBJ whole genome shotgun (WGS) entry which is preliminary data.</text>
</comment>